<dbReference type="InterPro" id="IPR019749">
    <property type="entry name" value="Band_41_domain"/>
</dbReference>
<protein>
    <recommendedName>
        <fullName evidence="2">protein-tyrosine-phosphatase</fullName>
        <ecNumber evidence="2">3.1.3.48</ecNumber>
    </recommendedName>
</protein>
<proteinExistence type="predicted"/>
<dbReference type="SUPFAM" id="SSF47031">
    <property type="entry name" value="Second domain of FERM"/>
    <property type="match status" value="1"/>
</dbReference>
<evidence type="ECO:0000256" key="5">
    <source>
        <dbReference type="SAM" id="MobiDB-lite"/>
    </source>
</evidence>
<dbReference type="CDD" id="cd13188">
    <property type="entry name" value="FERM_C_PTPN14_PTPN21"/>
    <property type="match status" value="1"/>
</dbReference>
<dbReference type="PROSITE" id="PS50057">
    <property type="entry name" value="FERM_3"/>
    <property type="match status" value="1"/>
</dbReference>
<dbReference type="EMBL" id="JTDY01005242">
    <property type="protein sequence ID" value="KOB67209.1"/>
    <property type="molecule type" value="Genomic_DNA"/>
</dbReference>
<dbReference type="InterPro" id="IPR041782">
    <property type="entry name" value="PTPN14/21_FERM_C"/>
</dbReference>
<dbReference type="SUPFAM" id="SSF50729">
    <property type="entry name" value="PH domain-like"/>
    <property type="match status" value="1"/>
</dbReference>
<keyword evidence="4" id="KW-0965">Cell junction</keyword>
<dbReference type="Pfam" id="PF09380">
    <property type="entry name" value="FERM_C"/>
    <property type="match status" value="1"/>
</dbReference>
<evidence type="ECO:0000256" key="3">
    <source>
        <dbReference type="ARBA" id="ARBA00022912"/>
    </source>
</evidence>
<dbReference type="STRING" id="104452.A0A0L7KW11"/>
<dbReference type="Gene3D" id="3.10.20.90">
    <property type="entry name" value="Phosphatidylinositol 3-kinase Catalytic Subunit, Chain A, domain 1"/>
    <property type="match status" value="1"/>
</dbReference>
<evidence type="ECO:0000313" key="7">
    <source>
        <dbReference type="EMBL" id="KOB67209.1"/>
    </source>
</evidence>
<accession>A0A0L7KW11</accession>
<dbReference type="Proteomes" id="UP000037510">
    <property type="component" value="Unassembled WGS sequence"/>
</dbReference>
<reference evidence="7 8" key="1">
    <citation type="journal article" date="2015" name="Genome Biol. Evol.">
        <title>The genome of winter moth (Operophtera brumata) provides a genomic perspective on sexual dimorphism and phenology.</title>
        <authorList>
            <person name="Derks M.F."/>
            <person name="Smit S."/>
            <person name="Salis L."/>
            <person name="Schijlen E."/>
            <person name="Bossers A."/>
            <person name="Mateman C."/>
            <person name="Pijl A.S."/>
            <person name="de Ridder D."/>
            <person name="Groenen M.A."/>
            <person name="Visser M.E."/>
            <person name="Megens H.J."/>
        </authorList>
    </citation>
    <scope>NUCLEOTIDE SEQUENCE [LARGE SCALE GENOMIC DNA]</scope>
    <source>
        <strain evidence="7">WM2013NL</strain>
        <tissue evidence="7">Head and thorax</tissue>
    </source>
</reference>
<dbReference type="InterPro" id="IPR018979">
    <property type="entry name" value="FERM_N"/>
</dbReference>
<evidence type="ECO:0000256" key="4">
    <source>
        <dbReference type="ARBA" id="ARBA00022949"/>
    </source>
</evidence>
<dbReference type="InterPro" id="IPR018980">
    <property type="entry name" value="FERM_PH-like_C"/>
</dbReference>
<keyword evidence="8" id="KW-1185">Reference proteome</keyword>
<dbReference type="Gene3D" id="3.90.190.10">
    <property type="entry name" value="Protein tyrosine phosphatase superfamily"/>
    <property type="match status" value="1"/>
</dbReference>
<dbReference type="InterPro" id="IPR029021">
    <property type="entry name" value="Prot-tyrosine_phosphatase-like"/>
</dbReference>
<dbReference type="CDD" id="cd17099">
    <property type="entry name" value="FERM_F1_PTPN14_like"/>
    <property type="match status" value="1"/>
</dbReference>
<dbReference type="AlphaFoldDB" id="A0A0L7KW11"/>
<comment type="subcellular location">
    <subcellularLocation>
        <location evidence="1">Cell junction</location>
    </subcellularLocation>
</comment>
<dbReference type="EC" id="3.1.3.48" evidence="2"/>
<sequence>MPFKLKLKKTRQYNVASKSLFVISVELLDGGVADCTLSVDSSGQECLDNVCQRQAINQPQFFGLRYINRSQQPRWVQLDRPLKRQLDKHASSHQLYLRVMYYIISGTNLITDEVTRYHYFLQLKNDLIEGRIICDFQQAVVLASYSRQAEYGNHDRERHTVEYLKNLLTFPKQMLDGGQIIDASTLAETGRLEWLTENVIQHHMALHNMSQANQSEVTIAISLTGIRLLTETSDTPHFYRWMDITNVINHKRTFSIECHSPAESCQFTLASPEDGKYVWRQCVLQHTFYMRHQTALHTQPAPNFQEIGLSDSREELEVRSTSSRELLSTHSIREPELPPPQHQPVPSNRALPPQYRAAPDYETAIQQKYQQQRTEAQLRYQSHHHASSGKPIYGSHPDIHRVHYPDVTRSVQRTEAQLRYQSHHHASSGKPIYGSHPDIHRVHYPDVTRHTVQAATDDYAYGRTYMSNYPFPVNHNVQDLNQLHYVNVYKPPPPYPSNGLASNSTPDLAVASQALNYHRGYINSHVSGSSPDLVSTRTALNRQYLGYLNNHHYGRPNVQPMPGTHGTYNNLNSVLDPKPHIIIDPHHISDNIQKVYDERGNIMYSMPMHRIPYQRHLVLPQNQPIKINDAQEPIYENVPLPWQNDGKITMRNRTQSLTTTDEMARLNERNSSHPTINNNYSNLSKPNLAVPSYHRTDTDSHYVNAQIIKGVRESSVPKDLNISSPSINKDFENVALSVERLSMDDNCDETPYQSLSTHKVSNNNTNDNITSISVPDIRVNVLDNSNMSQSTVDSAISSCVVNSTYSTSADETKNISSKEKKRRRWGVFMGRGKASDVKSATLGRDRAKGAQNANTVNKHRWSTGLPKSQPLPPSITKETMCQILERKMSDDALAFAFEQIPKGRESGGEVRTALLPQYAALNGFSSDHLPYEDNRVKLTPTPSNPHGYINASHITVSVAHLTYDHLPYEDNRVKLTPTPSNPHGYINASHITVSVAHLTYDHLPYEDNRVKLTPTPSNPHGYINASHITQSTTTPVDDQSIAIDVYSSDHLPYKDPVSSTLVSTFKSIAIDGLGSYHECSSTSS</sequence>
<organism evidence="7 8">
    <name type="scientific">Operophtera brumata</name>
    <name type="common">Winter moth</name>
    <name type="synonym">Phalaena brumata</name>
    <dbReference type="NCBI Taxonomy" id="104452"/>
    <lineage>
        <taxon>Eukaryota</taxon>
        <taxon>Metazoa</taxon>
        <taxon>Ecdysozoa</taxon>
        <taxon>Arthropoda</taxon>
        <taxon>Hexapoda</taxon>
        <taxon>Insecta</taxon>
        <taxon>Pterygota</taxon>
        <taxon>Neoptera</taxon>
        <taxon>Endopterygota</taxon>
        <taxon>Lepidoptera</taxon>
        <taxon>Glossata</taxon>
        <taxon>Ditrysia</taxon>
        <taxon>Geometroidea</taxon>
        <taxon>Geometridae</taxon>
        <taxon>Larentiinae</taxon>
        <taxon>Operophtera</taxon>
    </lineage>
</organism>
<evidence type="ECO:0000259" key="6">
    <source>
        <dbReference type="PROSITE" id="PS50057"/>
    </source>
</evidence>
<dbReference type="GO" id="GO:0004725">
    <property type="term" value="F:protein tyrosine phosphatase activity"/>
    <property type="evidence" value="ECO:0007669"/>
    <property type="project" value="UniProtKB-EC"/>
</dbReference>
<evidence type="ECO:0000256" key="2">
    <source>
        <dbReference type="ARBA" id="ARBA00013064"/>
    </source>
</evidence>
<gene>
    <name evidence="7" type="ORF">OBRU01_20140</name>
</gene>
<feature type="compositionally biased region" description="Polar residues" evidence="5">
    <location>
        <begin position="319"/>
        <end position="330"/>
    </location>
</feature>
<feature type="region of interest" description="Disordered" evidence="5">
    <location>
        <begin position="318"/>
        <end position="354"/>
    </location>
</feature>
<feature type="compositionally biased region" description="Polar residues" evidence="5">
    <location>
        <begin position="366"/>
        <end position="375"/>
    </location>
</feature>
<dbReference type="GO" id="GO:0071944">
    <property type="term" value="C:cell periphery"/>
    <property type="evidence" value="ECO:0007669"/>
    <property type="project" value="UniProtKB-ARBA"/>
</dbReference>
<evidence type="ECO:0000313" key="8">
    <source>
        <dbReference type="Proteomes" id="UP000037510"/>
    </source>
</evidence>
<name>A0A0L7KW11_OPEBR</name>
<dbReference type="Gene3D" id="1.20.80.60">
    <property type="match status" value="1"/>
</dbReference>
<evidence type="ECO:0000256" key="1">
    <source>
        <dbReference type="ARBA" id="ARBA00004282"/>
    </source>
</evidence>
<dbReference type="Pfam" id="PF00373">
    <property type="entry name" value="FERM_M"/>
    <property type="match status" value="1"/>
</dbReference>
<feature type="domain" description="FERM" evidence="6">
    <location>
        <begin position="21"/>
        <end position="293"/>
    </location>
</feature>
<dbReference type="SUPFAM" id="SSF54236">
    <property type="entry name" value="Ubiquitin-like"/>
    <property type="match status" value="1"/>
</dbReference>
<keyword evidence="3" id="KW-0904">Protein phosphatase</keyword>
<dbReference type="InterPro" id="IPR035963">
    <property type="entry name" value="FERM_2"/>
</dbReference>
<feature type="region of interest" description="Disordered" evidence="5">
    <location>
        <begin position="366"/>
        <end position="395"/>
    </location>
</feature>
<keyword evidence="3" id="KW-0378">Hydrolase</keyword>
<dbReference type="Pfam" id="PF09379">
    <property type="entry name" value="FERM_N"/>
    <property type="match status" value="1"/>
</dbReference>
<dbReference type="PRINTS" id="PR00935">
    <property type="entry name" value="BAND41"/>
</dbReference>
<dbReference type="GO" id="GO:0030182">
    <property type="term" value="P:neuron differentiation"/>
    <property type="evidence" value="ECO:0007669"/>
    <property type="project" value="UniProtKB-ARBA"/>
</dbReference>
<dbReference type="InterPro" id="IPR011993">
    <property type="entry name" value="PH-like_dom_sf"/>
</dbReference>
<dbReference type="Gene3D" id="2.30.29.30">
    <property type="entry name" value="Pleckstrin-homology domain (PH domain)/Phosphotyrosine-binding domain (PTB)"/>
    <property type="match status" value="1"/>
</dbReference>
<dbReference type="InterPro" id="IPR019748">
    <property type="entry name" value="FERM_central"/>
</dbReference>
<comment type="caution">
    <text evidence="7">The sequence shown here is derived from an EMBL/GenBank/DDBJ whole genome shotgun (WGS) entry which is preliminary data.</text>
</comment>
<dbReference type="InterPro" id="IPR000299">
    <property type="entry name" value="FERM_domain"/>
</dbReference>
<keyword evidence="7" id="KW-0675">Receptor</keyword>
<dbReference type="CDD" id="cd14473">
    <property type="entry name" value="FERM_B-lobe"/>
    <property type="match status" value="1"/>
</dbReference>
<dbReference type="PANTHER" id="PTHR45706">
    <property type="entry name" value="TYROSINE-PROTEIN PHOSPHATASE"/>
    <property type="match status" value="1"/>
</dbReference>
<dbReference type="GO" id="GO:0009887">
    <property type="term" value="P:animal organ morphogenesis"/>
    <property type="evidence" value="ECO:0007669"/>
    <property type="project" value="UniProtKB-ARBA"/>
</dbReference>
<dbReference type="FunFam" id="3.10.20.90:FF:000039">
    <property type="entry name" value="Tyrosine-protein phosphatase non-receptor type"/>
    <property type="match status" value="1"/>
</dbReference>
<dbReference type="PANTHER" id="PTHR45706:SF1">
    <property type="entry name" value="PEZ, ISOFORM A"/>
    <property type="match status" value="1"/>
</dbReference>
<dbReference type="GO" id="GO:0070161">
    <property type="term" value="C:anchoring junction"/>
    <property type="evidence" value="ECO:0007669"/>
    <property type="project" value="UniProtKB-SubCell"/>
</dbReference>
<dbReference type="InterPro" id="IPR029071">
    <property type="entry name" value="Ubiquitin-like_domsf"/>
</dbReference>
<dbReference type="SMART" id="SM00295">
    <property type="entry name" value="B41"/>
    <property type="match status" value="1"/>
</dbReference>
<dbReference type="SMART" id="SM01196">
    <property type="entry name" value="FERM_C"/>
    <property type="match status" value="1"/>
</dbReference>
<dbReference type="SUPFAM" id="SSF52799">
    <property type="entry name" value="(Phosphotyrosine protein) phosphatases II"/>
    <property type="match status" value="3"/>
</dbReference>